<organism evidence="1 2">
    <name type="scientific">Durusdinium trenchii</name>
    <dbReference type="NCBI Taxonomy" id="1381693"/>
    <lineage>
        <taxon>Eukaryota</taxon>
        <taxon>Sar</taxon>
        <taxon>Alveolata</taxon>
        <taxon>Dinophyceae</taxon>
        <taxon>Suessiales</taxon>
        <taxon>Symbiodiniaceae</taxon>
        <taxon>Durusdinium</taxon>
    </lineage>
</organism>
<dbReference type="EMBL" id="CAXAMM010040832">
    <property type="protein sequence ID" value="CAK9095717.1"/>
    <property type="molecule type" value="Genomic_DNA"/>
</dbReference>
<gene>
    <name evidence="1" type="ORF">SCF082_LOCUS44953</name>
</gene>
<keyword evidence="2" id="KW-1185">Reference proteome</keyword>
<evidence type="ECO:0008006" key="3">
    <source>
        <dbReference type="Google" id="ProtNLM"/>
    </source>
</evidence>
<feature type="non-terminal residue" evidence="1">
    <location>
        <position position="2000"/>
    </location>
</feature>
<evidence type="ECO:0000313" key="1">
    <source>
        <dbReference type="EMBL" id="CAK9095717.1"/>
    </source>
</evidence>
<comment type="caution">
    <text evidence="1">The sequence shown here is derived from an EMBL/GenBank/DDBJ whole genome shotgun (WGS) entry which is preliminary data.</text>
</comment>
<dbReference type="Proteomes" id="UP001642464">
    <property type="component" value="Unassembled WGS sequence"/>
</dbReference>
<evidence type="ECO:0000313" key="2">
    <source>
        <dbReference type="Proteomes" id="UP001642464"/>
    </source>
</evidence>
<sequence length="2000" mass="221782">MATVSTPLQEAVRSAWEALPGGFDGDEEKTAAVRNVLEGAEDGELSVEAFVAVMQGLPYKQRVGFLPRFVSKCKELQVPGMAHKLVGLVEGLMRFKAGGQETTSVKMQEVDEDFVELLTPQEEFSNRYDLLQMALFALPALGADGQHLLGSELATSSTKMQNLVAKILVQSAEISDEQLLGLMRGSTSGMRRTIASCLERRGRHRAGVFKALVADASAGQDQARLARRVLLCAPREVVEPWLRAQLEPRMSKSTQLDREVSYSLGSGIPHENLWKRFPDLMLGLFREHLESVRGFPLCAAIVHQEWTPIICQPSKEQQAACVGILDLVLEFPPWRVTCTGTTSHELVKAAHNKQEIDASMCAESPLFEMDSTVLQRFGPLVAGVPLDWLVDKLQGRLLAAKPHPLCGPSYSRHWEPWRTAIVDELCSRIKDERSARAGQFSSGGKRSSGLEGAIRDKLKLLAWVTGLVTDMLSKPALAFKFSSRKALTVDLHPSAVTMELALGDADKCAVQVRELDELKTTFQENAQPLLSHCWKLLEVSLRASLLGCGRKKFRDPLLLAPALSSVEALANALASKKALPGAKEVGQADFCDAFAQELIQRFVVAFLVRAATMKQPSADISARCDNLILAHFEEVSLTTSVKSIPELVSLVCSQLVPFHGLLLVPGASVQLCSKLLHMHVDALCDLVNLILRPEILDQVEPGQVCTLLSTAQSLVMDYAASRPEVVPLALRIVDAVFARWDPLTTSDLLDPQSVTDKNRENLEEQFVWDPVMQVVVRKKLPEDWCSSIQLTALGVIQSFILSDASAKRLKDIEQLVKGFSEVMYDENESVSRAFHGDHLTLSAKALAVTQDTRLEGDALWKRFCAWALRSEDLVEAWERRVNLCARGLSGERNQLAKAVSAPTSAMPKRSSKNWQSLWASICSFRSFLPLDKLDPSVEEFMFASLTYDELTARSFLEAMSSRGHKVLGDNAHGKVVPGKLLTMCFGSGPVDWFDCLIHRLSVWYQENKVLQANVKDQMAAALEPMASALDKSFAEQRKDKLTVGTFQPGRLERMQEMLTQALRSRSKHQIVFSLKQIFHGLRNEQGANRLEGLRMVGWLWSQVVVTMVLLPEVKGPIPESFDRRAIANVHKEFAETWTQLVKQSTGAVNMDKASYNSMVRGLQDQVGQVQYACFWSPRDADVMAGLHQSLELRQFYYDTACQCQLLLESLVGGSKICEDIVLCHPKWSTDFAELREFCGADFDKLRGGLTRLFELGGFHGAARDEMFARLKRVLRDSFVDDTWARGQSAWGFHVRPKELVALVNGAYAALGIVDPFRAKFEKGEASSSGEYLGRKSASLRRIKCMAASLRGRWLETPSVLETVDQVTMCLDEGTPPHHIDQSYDLMSLLSFLSFQLKNAMPCLRRATQRLVDALTFVRHQTKHSVQSNRRMIQLLATMRQERPSLTVLAKEIEAVMSSASTDGVSEAMHALVLLTTSREMIPKERKDKVQSVCATAREMLDVDQSAIHLRSVSKGLAKFRQDMLAQFTDPALALHDRHEGLFSQNREQLEELEGFTDKEREKELRKQVVEMLRELYDQAAAEVAESKVVSPGTQASISTTIQNVFKGDDPLTCLAFLLSPRVIKQDISNATALAIRRVRDLLSDDLLVNTLALVLSESRREVLRPGLHKSIVNLLARIGNKGAYDLLLAEWGREKASKDVRVKIVEEALELLTHGDDDSVAAEFAFAVLGSLARAPEATPLFAQIFRARPGTMRHQLSALSSEFPFSGGRGSSDVRQARHVELVAACSDRTFRLAPRHTDRYFIEVVTPALNGVQPFSTTLDEQLVCTVSAAYVLAFWLLHLDSVDVFVAIAKACEPQPVESVEAAKLVSLWKPDSLGGARVVTAITARLWFAFFKAFDPAKDLVASSEDLKPLTEMFSADADVVLFSSPLNANVRALADFRLSHFLNVLGQLRKVDKLAARADKFAAAILSSDTVVDRLEAVESLKLLPVVSKQIRGWL</sequence>
<name>A0ABP0R584_9DINO</name>
<accession>A0ABP0R584</accession>
<proteinExistence type="predicted"/>
<reference evidence="1 2" key="1">
    <citation type="submission" date="2024-02" db="EMBL/GenBank/DDBJ databases">
        <authorList>
            <person name="Chen Y."/>
            <person name="Shah S."/>
            <person name="Dougan E. K."/>
            <person name="Thang M."/>
            <person name="Chan C."/>
        </authorList>
    </citation>
    <scope>NUCLEOTIDE SEQUENCE [LARGE SCALE GENOMIC DNA]</scope>
</reference>
<protein>
    <recommendedName>
        <fullName evidence="3">Non-specific serine/threonine protein kinase</fullName>
    </recommendedName>
</protein>